<dbReference type="EMBL" id="LNYB01000008">
    <property type="protein sequence ID" value="KTD04357.1"/>
    <property type="molecule type" value="Genomic_DNA"/>
</dbReference>
<keyword evidence="6" id="KW-0808">Transferase</keyword>
<evidence type="ECO:0000313" key="9">
    <source>
        <dbReference type="Proteomes" id="UP000251942"/>
    </source>
</evidence>
<dbReference type="GO" id="GO:0012505">
    <property type="term" value="C:endomembrane system"/>
    <property type="evidence" value="ECO:0007669"/>
    <property type="project" value="UniProtKB-SubCell"/>
</dbReference>
<accession>A0A0W0U972</accession>
<evidence type="ECO:0000256" key="5">
    <source>
        <dbReference type="SAM" id="Phobius"/>
    </source>
</evidence>
<dbReference type="Proteomes" id="UP000251942">
    <property type="component" value="Unassembled WGS sequence"/>
</dbReference>
<feature type="transmembrane region" description="Helical" evidence="5">
    <location>
        <begin position="12"/>
        <end position="36"/>
    </location>
</feature>
<feature type="transmembrane region" description="Helical" evidence="5">
    <location>
        <begin position="88"/>
        <end position="110"/>
    </location>
</feature>
<dbReference type="GO" id="GO:0008168">
    <property type="term" value="F:methyltransferase activity"/>
    <property type="evidence" value="ECO:0007669"/>
    <property type="project" value="UniProtKB-KW"/>
</dbReference>
<dbReference type="Gene3D" id="1.20.120.1630">
    <property type="match status" value="1"/>
</dbReference>
<evidence type="ECO:0000256" key="3">
    <source>
        <dbReference type="ARBA" id="ARBA00022989"/>
    </source>
</evidence>
<proteinExistence type="predicted"/>
<reference evidence="7 9" key="2">
    <citation type="submission" date="2018-06" db="EMBL/GenBank/DDBJ databases">
        <authorList>
            <consortium name="Pathogen Informatics"/>
            <person name="Doyle S."/>
        </authorList>
    </citation>
    <scope>NUCLEOTIDE SEQUENCE [LARGE SCALE GENOMIC DNA]</scope>
    <source>
        <strain evidence="7 9">NCTC12022</strain>
    </source>
</reference>
<comment type="subcellular location">
    <subcellularLocation>
        <location evidence="1">Endomembrane system</location>
        <topology evidence="1">Multi-pass membrane protein</topology>
    </subcellularLocation>
</comment>
<evidence type="ECO:0000313" key="6">
    <source>
        <dbReference type="EMBL" id="KTD04357.1"/>
    </source>
</evidence>
<dbReference type="STRING" id="453.Lfee_0184"/>
<dbReference type="PANTHER" id="PTHR43847:SF1">
    <property type="entry name" value="BLL3993 PROTEIN"/>
    <property type="match status" value="1"/>
</dbReference>
<evidence type="ECO:0000313" key="8">
    <source>
        <dbReference type="Proteomes" id="UP000054698"/>
    </source>
</evidence>
<feature type="transmembrane region" description="Helical" evidence="5">
    <location>
        <begin position="160"/>
        <end position="181"/>
    </location>
</feature>
<dbReference type="AlphaFoldDB" id="A0A0W0U972"/>
<reference evidence="6 8" key="1">
    <citation type="submission" date="2015-11" db="EMBL/GenBank/DDBJ databases">
        <title>Genomic analysis of 38 Legionella species identifies large and diverse effector repertoires.</title>
        <authorList>
            <person name="Burstein D."/>
            <person name="Amaro F."/>
            <person name="Zusman T."/>
            <person name="Lifshitz Z."/>
            <person name="Cohen O."/>
            <person name="Gilbert J.A."/>
            <person name="Pupko T."/>
            <person name="Shuman H.A."/>
            <person name="Segal G."/>
        </authorList>
    </citation>
    <scope>NUCLEOTIDE SEQUENCE [LARGE SCALE GENOMIC DNA]</scope>
    <source>
        <strain evidence="6 8">WO-44C</strain>
    </source>
</reference>
<keyword evidence="4 5" id="KW-0472">Membrane</keyword>
<dbReference type="RefSeq" id="WP_058443400.1">
    <property type="nucleotide sequence ID" value="NZ_CAAAHT010000013.1"/>
</dbReference>
<keyword evidence="6" id="KW-0489">Methyltransferase</keyword>
<evidence type="ECO:0000313" key="7">
    <source>
        <dbReference type="EMBL" id="SPX62848.1"/>
    </source>
</evidence>
<dbReference type="InterPro" id="IPR007318">
    <property type="entry name" value="Phopholipid_MeTrfase"/>
</dbReference>
<dbReference type="OrthoDB" id="5293276at2"/>
<dbReference type="EMBL" id="UASS01000040">
    <property type="protein sequence ID" value="SPX62848.1"/>
    <property type="molecule type" value="Genomic_DNA"/>
</dbReference>
<sequence length="210" mass="24327">MGLLLFVPAGTLQWGAAWIFLIENNLLGLMIGLWLAKHDPALLKERLSFIIQADQPWWDKILMITLFSLMMIRLPFIPLDAVRFHCSYVPFMLQIMGALGIAISMYFNYLTFRANTFAAPVVKIQKERKQVVISTGPYAYVRHPMYTGAVFYFFGTPLLLGSWYGLIFSFLLSVLLAYRAYLEEQILQKELEGYGAYMKQVPYRLIPYIW</sequence>
<dbReference type="GO" id="GO:0032259">
    <property type="term" value="P:methylation"/>
    <property type="evidence" value="ECO:0007669"/>
    <property type="project" value="UniProtKB-KW"/>
</dbReference>
<keyword evidence="3 5" id="KW-1133">Transmembrane helix</keyword>
<dbReference type="PANTHER" id="PTHR43847">
    <property type="entry name" value="BLL3993 PROTEIN"/>
    <property type="match status" value="1"/>
</dbReference>
<dbReference type="PATRIC" id="fig|453.4.peg.204"/>
<evidence type="ECO:0000256" key="1">
    <source>
        <dbReference type="ARBA" id="ARBA00004127"/>
    </source>
</evidence>
<dbReference type="InterPro" id="IPR052527">
    <property type="entry name" value="Metal_cation-efflux_comp"/>
</dbReference>
<dbReference type="Pfam" id="PF04191">
    <property type="entry name" value="PEMT"/>
    <property type="match status" value="1"/>
</dbReference>
<name>A0A0W0U972_9GAMM</name>
<feature type="transmembrane region" description="Helical" evidence="5">
    <location>
        <begin position="57"/>
        <end position="76"/>
    </location>
</feature>
<keyword evidence="2 5" id="KW-0812">Transmembrane</keyword>
<organism evidence="6 8">
    <name type="scientific">Legionella feeleii</name>
    <dbReference type="NCBI Taxonomy" id="453"/>
    <lineage>
        <taxon>Bacteria</taxon>
        <taxon>Pseudomonadati</taxon>
        <taxon>Pseudomonadota</taxon>
        <taxon>Gammaproteobacteria</taxon>
        <taxon>Legionellales</taxon>
        <taxon>Legionellaceae</taxon>
        <taxon>Legionella</taxon>
    </lineage>
</organism>
<gene>
    <name evidence="6" type="ORF">Lfee_0184</name>
    <name evidence="7" type="ORF">NCTC12022_03616</name>
</gene>
<evidence type="ECO:0000256" key="4">
    <source>
        <dbReference type="ARBA" id="ARBA00023136"/>
    </source>
</evidence>
<evidence type="ECO:0000256" key="2">
    <source>
        <dbReference type="ARBA" id="ARBA00022692"/>
    </source>
</evidence>
<keyword evidence="8" id="KW-1185">Reference proteome</keyword>
<protein>
    <submittedName>
        <fullName evidence="6">Isoprenylcysteine carboxyl methyltransferase (ICMT) family protein</fullName>
    </submittedName>
</protein>
<dbReference type="Proteomes" id="UP000054698">
    <property type="component" value="Unassembled WGS sequence"/>
</dbReference>